<accession>A0A7Y9IEM5</accession>
<dbReference type="SUPFAM" id="SSF54593">
    <property type="entry name" value="Glyoxalase/Bleomycin resistance protein/Dihydroxybiphenyl dioxygenase"/>
    <property type="match status" value="1"/>
</dbReference>
<dbReference type="AlphaFoldDB" id="A0A7Y9IEM5"/>
<evidence type="ECO:0000313" key="3">
    <source>
        <dbReference type="Proteomes" id="UP000569914"/>
    </source>
</evidence>
<dbReference type="Proteomes" id="UP000569914">
    <property type="component" value="Unassembled WGS sequence"/>
</dbReference>
<dbReference type="Gene3D" id="3.30.720.120">
    <property type="match status" value="1"/>
</dbReference>
<dbReference type="Gene3D" id="3.30.720.110">
    <property type="match status" value="1"/>
</dbReference>
<organism evidence="2 3">
    <name type="scientific">Microlunatus parietis</name>
    <dbReference type="NCBI Taxonomy" id="682979"/>
    <lineage>
        <taxon>Bacteria</taxon>
        <taxon>Bacillati</taxon>
        <taxon>Actinomycetota</taxon>
        <taxon>Actinomycetes</taxon>
        <taxon>Propionibacteriales</taxon>
        <taxon>Propionibacteriaceae</taxon>
        <taxon>Microlunatus</taxon>
    </lineage>
</organism>
<dbReference type="InterPro" id="IPR029068">
    <property type="entry name" value="Glyas_Bleomycin-R_OHBP_Dase"/>
</dbReference>
<dbReference type="CDD" id="cd07246">
    <property type="entry name" value="VOC_like"/>
    <property type="match status" value="1"/>
</dbReference>
<dbReference type="PANTHER" id="PTHR34109:SF1">
    <property type="entry name" value="VOC DOMAIN-CONTAINING PROTEIN"/>
    <property type="match status" value="1"/>
</dbReference>
<dbReference type="EMBL" id="JACCBU010000001">
    <property type="protein sequence ID" value="NYE74809.1"/>
    <property type="molecule type" value="Genomic_DNA"/>
</dbReference>
<proteinExistence type="predicted"/>
<sequence>MSQLKPVPDGYHTVTPWILGQDTAGLIDFLTTVFDAVDLGRMTDEEGRIGHAEVRIGDSVVLMFDVPDWPPTPAFLRLYVSDVQAVHDRAVAGGGTSVTEPTHVFWGDRIARVTDPYGNLYWLMQRIEEVDDAEATRRLSDPEFRKNLEYVQGTLYFPPTRP</sequence>
<dbReference type="PROSITE" id="PS51819">
    <property type="entry name" value="VOC"/>
    <property type="match status" value="1"/>
</dbReference>
<dbReference type="InterPro" id="IPR004360">
    <property type="entry name" value="Glyas_Fos-R_dOase_dom"/>
</dbReference>
<feature type="domain" description="VOC" evidence="1">
    <location>
        <begin position="10"/>
        <end position="126"/>
    </location>
</feature>
<evidence type="ECO:0000259" key="1">
    <source>
        <dbReference type="PROSITE" id="PS51819"/>
    </source>
</evidence>
<dbReference type="PANTHER" id="PTHR34109">
    <property type="entry name" value="BNAUNNG04460D PROTEIN-RELATED"/>
    <property type="match status" value="1"/>
</dbReference>
<gene>
    <name evidence="2" type="ORF">BKA15_006138</name>
</gene>
<name>A0A7Y9IEM5_9ACTN</name>
<dbReference type="Pfam" id="PF00903">
    <property type="entry name" value="Glyoxalase"/>
    <property type="match status" value="1"/>
</dbReference>
<dbReference type="InterPro" id="IPR037523">
    <property type="entry name" value="VOC_core"/>
</dbReference>
<comment type="caution">
    <text evidence="2">The sequence shown here is derived from an EMBL/GenBank/DDBJ whole genome shotgun (WGS) entry which is preliminary data.</text>
</comment>
<evidence type="ECO:0000313" key="2">
    <source>
        <dbReference type="EMBL" id="NYE74809.1"/>
    </source>
</evidence>
<keyword evidence="3" id="KW-1185">Reference proteome</keyword>
<reference evidence="2 3" key="1">
    <citation type="submission" date="2020-07" db="EMBL/GenBank/DDBJ databases">
        <title>Sequencing the genomes of 1000 actinobacteria strains.</title>
        <authorList>
            <person name="Klenk H.-P."/>
        </authorList>
    </citation>
    <scope>NUCLEOTIDE SEQUENCE [LARGE SCALE GENOMIC DNA]</scope>
    <source>
        <strain evidence="2 3">DSM 22083</strain>
    </source>
</reference>
<dbReference type="RefSeq" id="WP_179757379.1">
    <property type="nucleotide sequence ID" value="NZ_JACCBU010000001.1"/>
</dbReference>
<protein>
    <submittedName>
        <fullName evidence="2">Putative glyoxalase superfamily protein PhnB</fullName>
    </submittedName>
</protein>